<evidence type="ECO:0000256" key="4">
    <source>
        <dbReference type="ARBA" id="ARBA00022801"/>
    </source>
</evidence>
<dbReference type="SMART" id="SM00849">
    <property type="entry name" value="Lactamase_B"/>
    <property type="match status" value="1"/>
</dbReference>
<dbReference type="AlphaFoldDB" id="A0A2W1F6D9"/>
<evidence type="ECO:0000256" key="1">
    <source>
        <dbReference type="ARBA" id="ARBA00001947"/>
    </source>
</evidence>
<dbReference type="GO" id="GO:0046872">
    <property type="term" value="F:metal ion binding"/>
    <property type="evidence" value="ECO:0007669"/>
    <property type="project" value="UniProtKB-KW"/>
</dbReference>
<dbReference type="FunFam" id="3.60.15.10:FF:000041">
    <property type="entry name" value="Metallo-beta-lactamase domain protein"/>
    <property type="match status" value="1"/>
</dbReference>
<dbReference type="CDD" id="cd07722">
    <property type="entry name" value="LACTB2-like_MBL-fold"/>
    <property type="match status" value="1"/>
</dbReference>
<organism evidence="9 10">
    <name type="scientific">Pyrenophora tritici-repentis</name>
    <dbReference type="NCBI Taxonomy" id="45151"/>
    <lineage>
        <taxon>Eukaryota</taxon>
        <taxon>Fungi</taxon>
        <taxon>Dikarya</taxon>
        <taxon>Ascomycota</taxon>
        <taxon>Pezizomycotina</taxon>
        <taxon>Dothideomycetes</taxon>
        <taxon>Pleosporomycetidae</taxon>
        <taxon>Pleosporales</taxon>
        <taxon>Pleosporineae</taxon>
        <taxon>Pleosporaceae</taxon>
        <taxon>Pyrenophora</taxon>
    </lineage>
</organism>
<proteinExistence type="inferred from homology"/>
<reference evidence="9" key="2">
    <citation type="submission" date="2021-05" db="EMBL/GenBank/DDBJ databases">
        <authorList>
            <person name="Moolhuijzen P.M."/>
            <person name="Moffat C.S."/>
        </authorList>
    </citation>
    <scope>NUCLEOTIDE SEQUENCE</scope>
    <source>
        <strain evidence="9">86-124</strain>
    </source>
</reference>
<keyword evidence="3" id="KW-0479">Metal-binding</keyword>
<dbReference type="GO" id="GO:0044550">
    <property type="term" value="P:secondary metabolite biosynthetic process"/>
    <property type="evidence" value="ECO:0007669"/>
    <property type="project" value="TreeGrafter"/>
</dbReference>
<dbReference type="Proteomes" id="UP000245464">
    <property type="component" value="Chromosome 2"/>
</dbReference>
<dbReference type="PANTHER" id="PTHR23131:SF3">
    <property type="entry name" value="ATROCHRYSONE CARBOXYL ACP THIOESTERASE"/>
    <property type="match status" value="1"/>
</dbReference>
<dbReference type="InterPro" id="IPR050662">
    <property type="entry name" value="Sec-metab_biosynth-thioest"/>
</dbReference>
<dbReference type="InterPro" id="IPR047921">
    <property type="entry name" value="LACTB2-like_MBL-fold"/>
</dbReference>
<dbReference type="PANTHER" id="PTHR23131">
    <property type="entry name" value="ENDORIBONUCLEASE LACTB2"/>
    <property type="match status" value="1"/>
</dbReference>
<dbReference type="InterPro" id="IPR036866">
    <property type="entry name" value="RibonucZ/Hydroxyglut_hydro"/>
</dbReference>
<feature type="domain" description="Metallo-beta-lactamase" evidence="7">
    <location>
        <begin position="65"/>
        <end position="221"/>
    </location>
</feature>
<evidence type="ECO:0000256" key="2">
    <source>
        <dbReference type="ARBA" id="ARBA00007749"/>
    </source>
</evidence>
<dbReference type="EMBL" id="NQIK02000002">
    <property type="protein sequence ID" value="KAF7574657.1"/>
    <property type="molecule type" value="Genomic_DNA"/>
</dbReference>
<reference evidence="10" key="4">
    <citation type="journal article" date="2022" name="Microb. Genom.">
        <title>A global pangenome for the wheat fungal pathogen Pyrenophora tritici-repentis and prediction of effector protein structural homology.</title>
        <authorList>
            <person name="Moolhuijzen P.M."/>
            <person name="See P.T."/>
            <person name="Shi G."/>
            <person name="Powell H.R."/>
            <person name="Cockram J."/>
            <person name="Jorgensen L.N."/>
            <person name="Benslimane H."/>
            <person name="Strelkov S.E."/>
            <person name="Turner J."/>
            <person name="Liu Z."/>
            <person name="Moffat C.S."/>
        </authorList>
    </citation>
    <scope>NUCLEOTIDE SEQUENCE [LARGE SCALE GENOMIC DNA]</scope>
</reference>
<evidence type="ECO:0000256" key="6">
    <source>
        <dbReference type="ARBA" id="ARBA00050605"/>
    </source>
</evidence>
<evidence type="ECO:0000259" key="7">
    <source>
        <dbReference type="SMART" id="SM00849"/>
    </source>
</evidence>
<keyword evidence="5" id="KW-0862">Zinc</keyword>
<evidence type="ECO:0000256" key="3">
    <source>
        <dbReference type="ARBA" id="ARBA00022723"/>
    </source>
</evidence>
<keyword evidence="4" id="KW-0378">Hydrolase</keyword>
<evidence type="ECO:0000256" key="5">
    <source>
        <dbReference type="ARBA" id="ARBA00022833"/>
    </source>
</evidence>
<comment type="caution">
    <text evidence="9">The sequence shown here is derived from an EMBL/GenBank/DDBJ whole genome shotgun (WGS) entry which is preliminary data.</text>
</comment>
<gene>
    <name evidence="9" type="ORF">Ptr86124_001855</name>
    <name evidence="8" type="ORF">PtrM4_062810</name>
</gene>
<accession>A0A2W1F6D9</accession>
<reference evidence="8" key="1">
    <citation type="journal article" date="2018" name="BMC Genomics">
        <title>Comparative genomics of the wheat fungal pathogen Pyrenophora tritici-repentis reveals chromosomal variations and genome plasticity.</title>
        <authorList>
            <person name="Moolhuijzen P."/>
            <person name="See P.T."/>
            <person name="Hane J.K."/>
            <person name="Shi G."/>
            <person name="Liu Z."/>
            <person name="Oliver R.P."/>
            <person name="Moffat C.S."/>
        </authorList>
    </citation>
    <scope>NUCLEOTIDE SEQUENCE [LARGE SCALE GENOMIC DNA]</scope>
    <source>
        <strain evidence="8">M4</strain>
    </source>
</reference>
<comment type="cofactor">
    <cofactor evidence="1">
        <name>Zn(2+)</name>
        <dbReference type="ChEBI" id="CHEBI:29105"/>
    </cofactor>
</comment>
<keyword evidence="10" id="KW-1185">Reference proteome</keyword>
<sequence length="336" mass="37180">MSMASGNTKDKGGYRQINKSLNICAFEDYLNGQTAGLKPIPDVEQVTPRVMRVRGQNPGKFTMQGTNTFLVGTGASRILIDTSGGEPEYAKLLASTLESRNINIKYVLLTHWHGDHTGGVPDLLRLYPHLENHIYKNIPEVGHRDISDGQLFHVEGATLQAVHTPGHAEDHMCFILKEENSMFTGDNILGTGTSAVEDLGIFMSSLQKMMGKNCQTGHPAHGQTIGDLNAKISKELMSKFRREKQVLQAMRDLRDAGERRPNVRMIVDRMYGSSVNETTRTLALEPFIGEVLRKLAGDGKVGFGVRAGRKGWFLVPNEQQSTQLRHTHSVFVRASA</sequence>
<dbReference type="Gene3D" id="3.60.15.10">
    <property type="entry name" value="Ribonuclease Z/Hydroxyacylglutathione hydrolase-like"/>
    <property type="match status" value="1"/>
</dbReference>
<comment type="similarity">
    <text evidence="2">Belongs to the metallo-beta-lactamase superfamily.</text>
</comment>
<dbReference type="OrthoDB" id="17458at2759"/>
<dbReference type="EMBL" id="NRDI02000002">
    <property type="protein sequence ID" value="KAI1518727.1"/>
    <property type="molecule type" value="Genomic_DNA"/>
</dbReference>
<evidence type="ECO:0000313" key="9">
    <source>
        <dbReference type="EMBL" id="KAI1518727.1"/>
    </source>
</evidence>
<comment type="catalytic activity">
    <reaction evidence="6">
        <text>(3R)-atrochrysone 2-carbonyl-[ACP] + H2O = (3R)-atrochrysone 2-carboxylate + holo-[ACP] + H(+)</text>
        <dbReference type="Rhea" id="RHEA:64236"/>
        <dbReference type="Rhea" id="RHEA-COMP:9685"/>
        <dbReference type="Rhea" id="RHEA-COMP:20479"/>
        <dbReference type="ChEBI" id="CHEBI:15377"/>
        <dbReference type="ChEBI" id="CHEBI:15378"/>
        <dbReference type="ChEBI" id="CHEBI:64479"/>
        <dbReference type="ChEBI" id="CHEBI:234107"/>
        <dbReference type="ChEBI" id="CHEBI:234110"/>
    </reaction>
    <physiologicalReaction direction="left-to-right" evidence="6">
        <dbReference type="Rhea" id="RHEA:64237"/>
    </physiologicalReaction>
</comment>
<evidence type="ECO:0000313" key="8">
    <source>
        <dbReference type="EMBL" id="KAF7574657.1"/>
    </source>
</evidence>
<protein>
    <submittedName>
        <fullName evidence="9">Metallo-beta-lactamase superfamily protein</fullName>
    </submittedName>
</protein>
<dbReference type="Proteomes" id="UP000249757">
    <property type="component" value="Unassembled WGS sequence"/>
</dbReference>
<evidence type="ECO:0000313" key="10">
    <source>
        <dbReference type="Proteomes" id="UP000249757"/>
    </source>
</evidence>
<dbReference type="InterPro" id="IPR001279">
    <property type="entry name" value="Metallo-B-lactamas"/>
</dbReference>
<dbReference type="OMA" id="NSMFTGD"/>
<reference evidence="9" key="3">
    <citation type="journal article" date="2022" name="bioRxiv">
        <title>A global pangenome for the wheat fungal pathogen Pyrenophora tritici-repentis and prediction of effector protein structural homology.</title>
        <authorList>
            <person name="Moolhuijzen P."/>
            <person name="See P.T."/>
            <person name="Shi G."/>
            <person name="Powell H.R."/>
            <person name="Cockram J."/>
            <person name="Jorgensen L.N."/>
            <person name="Benslimane H."/>
            <person name="Strelkov S.E."/>
            <person name="Turner J."/>
            <person name="Liu Z."/>
            <person name="Moffat C.S."/>
        </authorList>
    </citation>
    <scope>NUCLEOTIDE SEQUENCE</scope>
    <source>
        <strain evidence="9">86-124</strain>
    </source>
</reference>
<dbReference type="Pfam" id="PF00753">
    <property type="entry name" value="Lactamase_B"/>
    <property type="match status" value="1"/>
</dbReference>
<name>A0A2W1F6D9_9PLEO</name>
<dbReference type="SUPFAM" id="SSF56281">
    <property type="entry name" value="Metallo-hydrolase/oxidoreductase"/>
    <property type="match status" value="1"/>
</dbReference>
<dbReference type="GO" id="GO:0016787">
    <property type="term" value="F:hydrolase activity"/>
    <property type="evidence" value="ECO:0007669"/>
    <property type="project" value="UniProtKB-KW"/>
</dbReference>